<dbReference type="GO" id="GO:0016002">
    <property type="term" value="F:sulfite reductase activity"/>
    <property type="evidence" value="ECO:0007669"/>
    <property type="project" value="TreeGrafter"/>
</dbReference>
<dbReference type="Gene3D" id="3.30.413.10">
    <property type="entry name" value="Sulfite Reductase Hemoprotein, domain 1"/>
    <property type="match status" value="2"/>
</dbReference>
<keyword evidence="7" id="KW-0411">Iron-sulfur</keyword>
<evidence type="ECO:0000256" key="5">
    <source>
        <dbReference type="ARBA" id="ARBA00023002"/>
    </source>
</evidence>
<dbReference type="InterPro" id="IPR045169">
    <property type="entry name" value="NO2/SO3_Rdtase_4Fe4S_prot"/>
</dbReference>
<keyword evidence="6" id="KW-0408">Iron</keyword>
<reference evidence="10 11" key="1">
    <citation type="submission" date="2019-09" db="EMBL/GenBank/DDBJ databases">
        <authorList>
            <person name="Depoorter E."/>
        </authorList>
    </citation>
    <scope>NUCLEOTIDE SEQUENCE [LARGE SCALE GENOMIC DNA]</scope>
    <source>
        <strain evidence="10">R-18112</strain>
    </source>
</reference>
<dbReference type="Proteomes" id="UP000494274">
    <property type="component" value="Unassembled WGS sequence"/>
</dbReference>
<dbReference type="InterPro" id="IPR005117">
    <property type="entry name" value="NiRdtase/SiRdtase_haem-b_fer"/>
</dbReference>
<keyword evidence="3" id="KW-0004">4Fe-4S</keyword>
<evidence type="ECO:0000256" key="4">
    <source>
        <dbReference type="ARBA" id="ARBA00022723"/>
    </source>
</evidence>
<dbReference type="GO" id="GO:0051539">
    <property type="term" value="F:4 iron, 4 sulfur cluster binding"/>
    <property type="evidence" value="ECO:0007669"/>
    <property type="project" value="UniProtKB-KW"/>
</dbReference>
<evidence type="ECO:0000256" key="2">
    <source>
        <dbReference type="ARBA" id="ARBA00001966"/>
    </source>
</evidence>
<evidence type="ECO:0000256" key="7">
    <source>
        <dbReference type="ARBA" id="ARBA00023014"/>
    </source>
</evidence>
<dbReference type="GO" id="GO:0050311">
    <property type="term" value="F:sulfite reductase (ferredoxin) activity"/>
    <property type="evidence" value="ECO:0007669"/>
    <property type="project" value="TreeGrafter"/>
</dbReference>
<dbReference type="Gene3D" id="3.90.480.10">
    <property type="entry name" value="Sulfite Reductase Hemoprotein,Domain 2"/>
    <property type="match status" value="1"/>
</dbReference>
<feature type="domain" description="Nitrite/Sulfite reductase ferredoxin-like" evidence="9">
    <location>
        <begin position="115"/>
        <end position="141"/>
    </location>
</feature>
<evidence type="ECO:0000259" key="8">
    <source>
        <dbReference type="Pfam" id="PF01077"/>
    </source>
</evidence>
<feature type="domain" description="Nitrite/Sulfite reductase ferredoxin-like" evidence="9">
    <location>
        <begin position="435"/>
        <end position="487"/>
    </location>
</feature>
<dbReference type="Pfam" id="PF03460">
    <property type="entry name" value="NIR_SIR_ferr"/>
    <property type="match status" value="2"/>
</dbReference>
<feature type="domain" description="Nitrite/sulphite reductase 4Fe-4S" evidence="8">
    <location>
        <begin position="204"/>
        <end position="344"/>
    </location>
</feature>
<dbReference type="AlphaFoldDB" id="A0A6P2TJK4"/>
<dbReference type="GO" id="GO:0046872">
    <property type="term" value="F:metal ion binding"/>
    <property type="evidence" value="ECO:0007669"/>
    <property type="project" value="UniProtKB-KW"/>
</dbReference>
<dbReference type="GO" id="GO:0020037">
    <property type="term" value="F:heme binding"/>
    <property type="evidence" value="ECO:0007669"/>
    <property type="project" value="InterPro"/>
</dbReference>
<dbReference type="GO" id="GO:0009337">
    <property type="term" value="C:sulfite reductase complex (NADPH)"/>
    <property type="evidence" value="ECO:0007669"/>
    <property type="project" value="TreeGrafter"/>
</dbReference>
<comment type="cofactor">
    <cofactor evidence="2">
        <name>[4Fe-4S] cluster</name>
        <dbReference type="ChEBI" id="CHEBI:49883"/>
    </cofactor>
</comment>
<dbReference type="PANTHER" id="PTHR11493:SF47">
    <property type="entry name" value="SULFITE REDUCTASE [NADPH] SUBUNIT BETA"/>
    <property type="match status" value="1"/>
</dbReference>
<name>A0A6P2TJK4_BURL3</name>
<sequence length="656" mass="72847">MHARMPGPRRRHAGHLLRPFRPHLLLVPPHRVPYAVSGCLTPVATSLPSRVLHAAAPLAYHVMYRYTVFDRALVHSRAAQFRDQLERWQHGTLSEDAFRPLRLQNGWYVQRHAPMLRVAVPYGELSSAQLRVLARIARDYDVPDDATYRAASDAQALLGTLRLPTRSAHFTTRTNVQFNWIPLDKAADVMDLLATVDMHGIQTSGNCIRNISCDERAGVAPDEIADPRPFAEVMRQWTTLHPEFAFLPRKFKIAITGATEDRAATDWHDVGLKLVRDDAGALGFRVSVGGGMGRTPMIATLLRAFLPWQHVMNYIEAIVRVYNRYGRRDNKYKARIKILVKTEGQRYIDDVEEEFRQIVDHDGGLHTIPQIEFDRVAASFVPPRLKPRTISLRDANQRVSAHAARHPAFARWLARNVADHRDPALRIVTLSFKRRLQAPGDASPDQLDALAGLADQFSAGEARVTHTQNVVLPWVHVDDLFLLWENARAIGLASANVGLLTDMIACPGGDFCALANARSIPIADAITERFQDLDMLHDVGDIDLHISGCINSCGHHHSGHLGILGVDKDGAEWYQVTLGGSDGSTASGPARPGKVIGPSFSADEIVDVVDAIVNAYLDARIDDDGRSERFIDTVRRIGTDPFKAAANDARHQVEHA</sequence>
<dbReference type="InterPro" id="IPR045854">
    <property type="entry name" value="NO2/SO3_Rdtase_4Fe4S_sf"/>
</dbReference>
<dbReference type="GO" id="GO:0000103">
    <property type="term" value="P:sulfate assimilation"/>
    <property type="evidence" value="ECO:0007669"/>
    <property type="project" value="TreeGrafter"/>
</dbReference>
<accession>A0A6P2TJK4</accession>
<dbReference type="SUPFAM" id="SSF55124">
    <property type="entry name" value="Nitrite/Sulfite reductase N-terminal domain-like"/>
    <property type="match status" value="2"/>
</dbReference>
<gene>
    <name evidence="10" type="ORF">BLA18112_00615</name>
</gene>
<proteinExistence type="predicted"/>
<evidence type="ECO:0000313" key="10">
    <source>
        <dbReference type="EMBL" id="VWC58144.1"/>
    </source>
</evidence>
<dbReference type="InterPro" id="IPR006067">
    <property type="entry name" value="NO2/SO3_Rdtase_4Fe4S_dom"/>
</dbReference>
<dbReference type="EMBL" id="CABVQI010000001">
    <property type="protein sequence ID" value="VWC58144.1"/>
    <property type="molecule type" value="Genomic_DNA"/>
</dbReference>
<evidence type="ECO:0000256" key="6">
    <source>
        <dbReference type="ARBA" id="ARBA00023004"/>
    </source>
</evidence>
<protein>
    <submittedName>
        <fullName evidence="10">Nitrite reductase</fullName>
    </submittedName>
</protein>
<evidence type="ECO:0000259" key="9">
    <source>
        <dbReference type="Pfam" id="PF03460"/>
    </source>
</evidence>
<evidence type="ECO:0000256" key="1">
    <source>
        <dbReference type="ARBA" id="ARBA00001929"/>
    </source>
</evidence>
<dbReference type="InterPro" id="IPR036136">
    <property type="entry name" value="Nit/Sulf_reduc_fer-like_dom_sf"/>
</dbReference>
<feature type="domain" description="Nitrite/sulphite reductase 4Fe-4S" evidence="8">
    <location>
        <begin position="505"/>
        <end position="646"/>
    </location>
</feature>
<dbReference type="SUPFAM" id="SSF56014">
    <property type="entry name" value="Nitrite and sulphite reductase 4Fe-4S domain-like"/>
    <property type="match status" value="2"/>
</dbReference>
<keyword evidence="4" id="KW-0479">Metal-binding</keyword>
<evidence type="ECO:0000313" key="11">
    <source>
        <dbReference type="Proteomes" id="UP000494274"/>
    </source>
</evidence>
<organism evidence="10 11">
    <name type="scientific">Burkholderia lata (strain ATCC 17760 / DSM 23089 / LMG 22485 / NCIMB 9086 / R18194 / 383)</name>
    <dbReference type="NCBI Taxonomy" id="482957"/>
    <lineage>
        <taxon>Bacteria</taxon>
        <taxon>Pseudomonadati</taxon>
        <taxon>Pseudomonadota</taxon>
        <taxon>Betaproteobacteria</taxon>
        <taxon>Burkholderiales</taxon>
        <taxon>Burkholderiaceae</taxon>
        <taxon>Burkholderia</taxon>
        <taxon>Burkholderia cepacia complex</taxon>
    </lineage>
</organism>
<dbReference type="Pfam" id="PF01077">
    <property type="entry name" value="NIR_SIR"/>
    <property type="match status" value="2"/>
</dbReference>
<dbReference type="PANTHER" id="PTHR11493">
    <property type="entry name" value="SULFITE REDUCTASE [NADPH] SUBUNIT BETA-RELATED"/>
    <property type="match status" value="1"/>
</dbReference>
<keyword evidence="5" id="KW-0560">Oxidoreductase</keyword>
<comment type="cofactor">
    <cofactor evidence="1">
        <name>siroheme</name>
        <dbReference type="ChEBI" id="CHEBI:60052"/>
    </cofactor>
</comment>
<evidence type="ECO:0000256" key="3">
    <source>
        <dbReference type="ARBA" id="ARBA00022485"/>
    </source>
</evidence>